<organism evidence="4 5">
    <name type="scientific">Thelephora terrestris</name>
    <dbReference type="NCBI Taxonomy" id="56493"/>
    <lineage>
        <taxon>Eukaryota</taxon>
        <taxon>Fungi</taxon>
        <taxon>Dikarya</taxon>
        <taxon>Basidiomycota</taxon>
        <taxon>Agaricomycotina</taxon>
        <taxon>Agaricomycetes</taxon>
        <taxon>Thelephorales</taxon>
        <taxon>Thelephoraceae</taxon>
        <taxon>Thelephora</taxon>
    </lineage>
</organism>
<dbReference type="InterPro" id="IPR052743">
    <property type="entry name" value="Glutaminase_GtaA"/>
</dbReference>
<dbReference type="PANTHER" id="PTHR31987">
    <property type="entry name" value="GLUTAMINASE A-RELATED"/>
    <property type="match status" value="1"/>
</dbReference>
<feature type="transmembrane region" description="Helical" evidence="1">
    <location>
        <begin position="783"/>
        <end position="802"/>
    </location>
</feature>
<evidence type="ECO:0000313" key="4">
    <source>
        <dbReference type="EMBL" id="KAF9790927.1"/>
    </source>
</evidence>
<keyword evidence="1" id="KW-1133">Transmembrane helix</keyword>
<dbReference type="EMBL" id="WIUZ02000002">
    <property type="protein sequence ID" value="KAF9790927.1"/>
    <property type="molecule type" value="Genomic_DNA"/>
</dbReference>
<protein>
    <recommendedName>
        <fullName evidence="6">Glutaminase</fullName>
    </recommendedName>
</protein>
<reference evidence="4" key="1">
    <citation type="journal article" date="2020" name="Nat. Commun.">
        <title>Large-scale genome sequencing of mycorrhizal fungi provides insights into the early evolution of symbiotic traits.</title>
        <authorList>
            <person name="Miyauchi S."/>
            <person name="Kiss E."/>
            <person name="Kuo A."/>
            <person name="Drula E."/>
            <person name="Kohler A."/>
            <person name="Sanchez-Garcia M."/>
            <person name="Morin E."/>
            <person name="Andreopoulos B."/>
            <person name="Barry K.W."/>
            <person name="Bonito G."/>
            <person name="Buee M."/>
            <person name="Carver A."/>
            <person name="Chen C."/>
            <person name="Cichocki N."/>
            <person name="Clum A."/>
            <person name="Culley D."/>
            <person name="Crous P.W."/>
            <person name="Fauchery L."/>
            <person name="Girlanda M."/>
            <person name="Hayes R.D."/>
            <person name="Keri Z."/>
            <person name="LaButti K."/>
            <person name="Lipzen A."/>
            <person name="Lombard V."/>
            <person name="Magnuson J."/>
            <person name="Maillard F."/>
            <person name="Murat C."/>
            <person name="Nolan M."/>
            <person name="Ohm R.A."/>
            <person name="Pangilinan J."/>
            <person name="Pereira M.F."/>
            <person name="Perotto S."/>
            <person name="Peter M."/>
            <person name="Pfister S."/>
            <person name="Riley R."/>
            <person name="Sitrit Y."/>
            <person name="Stielow J.B."/>
            <person name="Szollosi G."/>
            <person name="Zifcakova L."/>
            <person name="Stursova M."/>
            <person name="Spatafora J.W."/>
            <person name="Tedersoo L."/>
            <person name="Vaario L.M."/>
            <person name="Yamada A."/>
            <person name="Yan M."/>
            <person name="Wang P."/>
            <person name="Xu J."/>
            <person name="Bruns T."/>
            <person name="Baldrian P."/>
            <person name="Vilgalys R."/>
            <person name="Dunand C."/>
            <person name="Henrissat B."/>
            <person name="Grigoriev I.V."/>
            <person name="Hibbett D."/>
            <person name="Nagy L.G."/>
            <person name="Martin F.M."/>
        </authorList>
    </citation>
    <scope>NUCLEOTIDE SEQUENCE</scope>
    <source>
        <strain evidence="4">UH-Tt-Lm1</strain>
    </source>
</reference>
<dbReference type="OrthoDB" id="3918848at2759"/>
<proteinExistence type="predicted"/>
<evidence type="ECO:0000259" key="2">
    <source>
        <dbReference type="Pfam" id="PF16335"/>
    </source>
</evidence>
<evidence type="ECO:0000256" key="1">
    <source>
        <dbReference type="SAM" id="Phobius"/>
    </source>
</evidence>
<keyword evidence="1" id="KW-0812">Transmembrane</keyword>
<name>A0A9P6LBP6_9AGAM</name>
<evidence type="ECO:0008006" key="6">
    <source>
        <dbReference type="Google" id="ProtNLM"/>
    </source>
</evidence>
<keyword evidence="1" id="KW-0472">Membrane</keyword>
<evidence type="ECO:0000313" key="5">
    <source>
        <dbReference type="Proteomes" id="UP000736335"/>
    </source>
</evidence>
<accession>A0A9P6LBP6</accession>
<sequence length="803" mass="88562">MLGTEHRLYNPKSVLMLLKTCRFSPRFMIPAPLSHKYLRSHGSIGLRIYIYLAWKGRVSRNHSVQLVRMLFFALQLLSVASFAFAQNFAVDPFIPPMAPLAVKMPYLQAWLPKGGANCSLNSGWQTFRGDSKLTWTGMLRVDGQLFIWMGDPGNTSAAVQKYMTITPTRTIITLTCGAVDLTATFLSPIEPKDLVNQSIPFSYLSVEVLSNDGNPHHVQLYTDIDGEWLVPTNLATNDQLIEWETVAGDTVNHRVSLQNQVQFLQVDGRLRDGSIIYSTKQVDGMTYQVGEGGGVRTSFLTNGTLNNTADTQFRAIDDEWPIFAFAHDLGVVVTMNTTSVVYTIGYVRDVLAQLLNIPDVNSLRGPYYITRYPDVTDMVAALLDDFPNTLARATSFDDELTSDALNIIPQDNDYSGILALSVRQVFGNIELTAGWNGTGYDPTDIMVFLDDGFTNAVDTMYAAWPAILYTNPAIGKYLLEPVLAYQANNLLPGLFPIHDLGASTYPNVTGPSSEVYPVETCGDHLIMALSYTQKTSDNSLITNYQSLYDQFATYLSQNGLYMGSQFSSDSFAGQLANQTNLAVKSIIALQAASEIFQILGDSNKSTQYGNAAASFLEQWQSIALSIDKSHYTLSYRNDPSWGLLYNLYADRLLGFNMFPQSVYDTQTKWYASNMDQFGIRLDSRSSDAKTDWQLWTAATVTDGTLRTNMIKLVSKYASSGINSKPFPDRYSSQNGQAATFEDRSVVGGHFALLLVPDLKQGFTNGSSNSTGDNGGKSGGAAVAVPPVLPMILTSFVMFIYVLS</sequence>
<dbReference type="Pfam" id="PF17168">
    <property type="entry name" value="DUF5127"/>
    <property type="match status" value="1"/>
</dbReference>
<dbReference type="InterPro" id="IPR033433">
    <property type="entry name" value="GtaA_N"/>
</dbReference>
<evidence type="ECO:0000259" key="3">
    <source>
        <dbReference type="Pfam" id="PF17168"/>
    </source>
</evidence>
<gene>
    <name evidence="4" type="ORF">BJ322DRAFT_417052</name>
</gene>
<reference evidence="4" key="2">
    <citation type="submission" date="2020-11" db="EMBL/GenBank/DDBJ databases">
        <authorList>
            <consortium name="DOE Joint Genome Institute"/>
            <person name="Kuo A."/>
            <person name="Miyauchi S."/>
            <person name="Kiss E."/>
            <person name="Drula E."/>
            <person name="Kohler A."/>
            <person name="Sanchez-Garcia M."/>
            <person name="Andreopoulos B."/>
            <person name="Barry K.W."/>
            <person name="Bonito G."/>
            <person name="Buee M."/>
            <person name="Carver A."/>
            <person name="Chen C."/>
            <person name="Cichocki N."/>
            <person name="Clum A."/>
            <person name="Culley D."/>
            <person name="Crous P.W."/>
            <person name="Fauchery L."/>
            <person name="Girlanda M."/>
            <person name="Hayes R."/>
            <person name="Keri Z."/>
            <person name="Labutti K."/>
            <person name="Lipzen A."/>
            <person name="Lombard V."/>
            <person name="Magnuson J."/>
            <person name="Maillard F."/>
            <person name="Morin E."/>
            <person name="Murat C."/>
            <person name="Nolan M."/>
            <person name="Ohm R."/>
            <person name="Pangilinan J."/>
            <person name="Pereira M."/>
            <person name="Perotto S."/>
            <person name="Peter M."/>
            <person name="Riley R."/>
            <person name="Sitrit Y."/>
            <person name="Stielow B."/>
            <person name="Szollosi G."/>
            <person name="Zifcakova L."/>
            <person name="Stursova M."/>
            <person name="Spatafora J.W."/>
            <person name="Tedersoo L."/>
            <person name="Vaario L.-M."/>
            <person name="Yamada A."/>
            <person name="Yan M."/>
            <person name="Wang P."/>
            <person name="Xu J."/>
            <person name="Bruns T."/>
            <person name="Baldrian P."/>
            <person name="Vilgalys R."/>
            <person name="Henrissat B."/>
            <person name="Grigoriev I.V."/>
            <person name="Hibbett D."/>
            <person name="Nagy L.G."/>
            <person name="Martin F.M."/>
        </authorList>
    </citation>
    <scope>NUCLEOTIDE SEQUENCE</scope>
    <source>
        <strain evidence="4">UH-Tt-Lm1</strain>
    </source>
</reference>
<dbReference type="Pfam" id="PF16335">
    <property type="entry name" value="GtaA_6_Hairpin"/>
    <property type="match status" value="1"/>
</dbReference>
<dbReference type="AlphaFoldDB" id="A0A9P6LBP6"/>
<dbReference type="Proteomes" id="UP000736335">
    <property type="component" value="Unassembled WGS sequence"/>
</dbReference>
<comment type="caution">
    <text evidence="4">The sequence shown here is derived from an EMBL/GenBank/DDBJ whole genome shotgun (WGS) entry which is preliminary data.</text>
</comment>
<feature type="domain" description="Glutaminase A N-terminal" evidence="3">
    <location>
        <begin position="168"/>
        <end position="403"/>
    </location>
</feature>
<keyword evidence="5" id="KW-1185">Reference proteome</keyword>
<feature type="domain" description="Glutaminase A central" evidence="2">
    <location>
        <begin position="412"/>
        <end position="753"/>
    </location>
</feature>
<dbReference type="PANTHER" id="PTHR31987:SF1">
    <property type="entry name" value="GLUTAMINASE A"/>
    <property type="match status" value="1"/>
</dbReference>
<dbReference type="InterPro" id="IPR032514">
    <property type="entry name" value="GtaA_central"/>
</dbReference>